<feature type="domain" description="MYND-type" evidence="4">
    <location>
        <begin position="25"/>
        <end position="64"/>
    </location>
</feature>
<dbReference type="InterPro" id="IPR002893">
    <property type="entry name" value="Znf_MYND"/>
</dbReference>
<protein>
    <submittedName>
        <fullName evidence="6">Uncharacterized protein LOC106743963 isoform X1</fullName>
    </submittedName>
</protein>
<reference evidence="6" key="1">
    <citation type="submission" date="2025-08" db="UniProtKB">
        <authorList>
            <consortium name="RefSeq"/>
        </authorList>
    </citation>
    <scope>IDENTIFICATION</scope>
</reference>
<dbReference type="PROSITE" id="PS01360">
    <property type="entry name" value="ZF_MYND_1"/>
    <property type="match status" value="1"/>
</dbReference>
<dbReference type="RefSeq" id="XP_014473807.1">
    <property type="nucleotide sequence ID" value="XM_014618321.1"/>
</dbReference>
<dbReference type="InterPro" id="IPR035896">
    <property type="entry name" value="AN1-like_Znf"/>
</dbReference>
<gene>
    <name evidence="6" type="primary">LOC106743963</name>
</gene>
<evidence type="ECO:0000313" key="6">
    <source>
        <dbReference type="RefSeq" id="XP_014473807.1"/>
    </source>
</evidence>
<dbReference type="Proteomes" id="UP000515204">
    <property type="component" value="Unplaced"/>
</dbReference>
<dbReference type="Gene3D" id="6.10.140.2220">
    <property type="match status" value="1"/>
</dbReference>
<organism evidence="5 6">
    <name type="scientific">Dinoponera quadriceps</name>
    <name type="common">South American ant</name>
    <dbReference type="NCBI Taxonomy" id="609295"/>
    <lineage>
        <taxon>Eukaryota</taxon>
        <taxon>Metazoa</taxon>
        <taxon>Ecdysozoa</taxon>
        <taxon>Arthropoda</taxon>
        <taxon>Hexapoda</taxon>
        <taxon>Insecta</taxon>
        <taxon>Pterygota</taxon>
        <taxon>Neoptera</taxon>
        <taxon>Endopterygota</taxon>
        <taxon>Hymenoptera</taxon>
        <taxon>Apocrita</taxon>
        <taxon>Aculeata</taxon>
        <taxon>Formicoidea</taxon>
        <taxon>Formicidae</taxon>
        <taxon>Ponerinae</taxon>
        <taxon>Ponerini</taxon>
        <taxon>Dinoponera</taxon>
    </lineage>
</organism>
<dbReference type="AlphaFoldDB" id="A0A6P3X6C0"/>
<dbReference type="GeneID" id="106743963"/>
<dbReference type="KEGG" id="dqu:106743963"/>
<dbReference type="OrthoDB" id="5282002at2759"/>
<accession>A0A6P3X6C0</accession>
<name>A0A6P3X6C0_DINQU</name>
<dbReference type="GO" id="GO:0008270">
    <property type="term" value="F:zinc ion binding"/>
    <property type="evidence" value="ECO:0007669"/>
    <property type="project" value="UniProtKB-KW"/>
</dbReference>
<dbReference type="SUPFAM" id="SSF118310">
    <property type="entry name" value="AN1-like Zinc finger"/>
    <property type="match status" value="1"/>
</dbReference>
<dbReference type="PANTHER" id="PTHR28069">
    <property type="entry name" value="GH20023P"/>
    <property type="match status" value="1"/>
</dbReference>
<evidence type="ECO:0000256" key="3">
    <source>
        <dbReference type="ARBA" id="ARBA00022833"/>
    </source>
</evidence>
<dbReference type="InterPro" id="IPR046824">
    <property type="entry name" value="Mss51-like_C"/>
</dbReference>
<evidence type="ECO:0000256" key="2">
    <source>
        <dbReference type="ARBA" id="ARBA00022771"/>
    </source>
</evidence>
<proteinExistence type="predicted"/>
<dbReference type="PANTHER" id="PTHR28069:SF2">
    <property type="entry name" value="GH20023P"/>
    <property type="match status" value="1"/>
</dbReference>
<dbReference type="SUPFAM" id="SSF144232">
    <property type="entry name" value="HIT/MYND zinc finger-like"/>
    <property type="match status" value="1"/>
</dbReference>
<evidence type="ECO:0000259" key="4">
    <source>
        <dbReference type="PROSITE" id="PS01360"/>
    </source>
</evidence>
<dbReference type="Pfam" id="PF20179">
    <property type="entry name" value="MSS51_C"/>
    <property type="match status" value="1"/>
</dbReference>
<keyword evidence="1" id="KW-0479">Metal-binding</keyword>
<keyword evidence="2" id="KW-0863">Zinc-finger</keyword>
<sequence length="441" mass="51180">MAQQNVTLKCIPVINYNYFFNPNICHVCKCTVQRTLKTCILCDMIAYCSEEHRVLHRRQHETICHAIIKVNHQKGIKNIGIMSIETWTKFQKENMQLIQTILCRDLEKYEKQMFLFSKSCFMCRKQDNLIGTCGECKSINRCPEHSFTGSHECTMLRLCLQLDIFCAAGNASISTIPKEYLDFNSDFNDMQSFIERFCEMQNYNAVTVTSWMPLHYIISEKLSGPMTLCNVLVRERLLIEQPINHVFEIHIIAESTMDAFSLSAWEMVLHVLSPSTRLVIVTTGKKASQNWIEFQVCEQCKQSRKTLCYKSHPMLYDKHTSWYGKIRPMIILVFHDEYEDDLISVETLRSLQVMGCPIILTTKSNISMEFTTKIEQALSFDKPFPYRICKVNKFSSSRPQRDIRSGSVFFSNTHLFVYDDLNTLSNTAQVCSSVISNVEKY</sequence>
<keyword evidence="5" id="KW-1185">Reference proteome</keyword>
<evidence type="ECO:0000313" key="5">
    <source>
        <dbReference type="Proteomes" id="UP000515204"/>
    </source>
</evidence>
<keyword evidence="3" id="KW-0862">Zinc</keyword>
<dbReference type="Pfam" id="PF01753">
    <property type="entry name" value="zf-MYND"/>
    <property type="match status" value="1"/>
</dbReference>
<evidence type="ECO:0000256" key="1">
    <source>
        <dbReference type="ARBA" id="ARBA00022723"/>
    </source>
</evidence>